<evidence type="ECO:0000313" key="3">
    <source>
        <dbReference type="EMBL" id="CUO81760.1"/>
    </source>
</evidence>
<evidence type="ECO:0000256" key="1">
    <source>
        <dbReference type="SAM" id="MobiDB-lite"/>
    </source>
</evidence>
<protein>
    <recommendedName>
        <fullName evidence="5">Lipoprotein</fullName>
    </recommendedName>
</protein>
<feature type="region of interest" description="Disordered" evidence="1">
    <location>
        <begin position="27"/>
        <end position="56"/>
    </location>
</feature>
<evidence type="ECO:0008006" key="5">
    <source>
        <dbReference type="Google" id="ProtNLM"/>
    </source>
</evidence>
<proteinExistence type="predicted"/>
<reference evidence="3 4" key="1">
    <citation type="submission" date="2015-09" db="EMBL/GenBank/DDBJ databases">
        <authorList>
            <consortium name="Pathogen Informatics"/>
        </authorList>
    </citation>
    <scope>NUCLEOTIDE SEQUENCE [LARGE SCALE GENOMIC DNA]</scope>
    <source>
        <strain evidence="3 4">2789STDY5834885</strain>
    </source>
</reference>
<evidence type="ECO:0000313" key="4">
    <source>
        <dbReference type="Proteomes" id="UP000095709"/>
    </source>
</evidence>
<accession>A0A174I961</accession>
<organism evidence="3 4">
    <name type="scientific">Fusicatenibacter saccharivorans</name>
    <dbReference type="NCBI Taxonomy" id="1150298"/>
    <lineage>
        <taxon>Bacteria</taxon>
        <taxon>Bacillati</taxon>
        <taxon>Bacillota</taxon>
        <taxon>Clostridia</taxon>
        <taxon>Lachnospirales</taxon>
        <taxon>Lachnospiraceae</taxon>
        <taxon>Fusicatenibacter</taxon>
    </lineage>
</organism>
<feature type="chain" id="PRO_5039251670" description="Lipoprotein" evidence="2">
    <location>
        <begin position="24"/>
        <end position="302"/>
    </location>
</feature>
<sequence>MKQYAWIMAACLTAAMVSGCGVAQKGEAGNRSESTAASSERSEVVVPEGTEAENEKGATAVKLSEGEIYRDDFDGDGKEEEFSFTFEGDGKDNHNLELYAYTMQMNCDGLVYQKELYGGYEETWMIRSADGDHYLYQESYGEDLMHSVTVFRVTSDEIAEAGKAEGRIGDEGIQDVNAFQWADRIYMLGTYAGYRTVGVGADGLPEAKEDAYTIGWLTGPLVVKEGTTLTAEIFNSNGNPENIVLTTGTELTLKKTDGTTYVDAELSDGTMCRIHIETAEGFPHTIDGVDEHEYFESIPYAG</sequence>
<dbReference type="EMBL" id="CZAL01000002">
    <property type="protein sequence ID" value="CUO81760.1"/>
    <property type="molecule type" value="Genomic_DNA"/>
</dbReference>
<dbReference type="AlphaFoldDB" id="A0A174I961"/>
<feature type="signal peptide" evidence="2">
    <location>
        <begin position="1"/>
        <end position="23"/>
    </location>
</feature>
<gene>
    <name evidence="3" type="ORF">ERS852498_00563</name>
</gene>
<dbReference type="PROSITE" id="PS51257">
    <property type="entry name" value="PROKAR_LIPOPROTEIN"/>
    <property type="match status" value="1"/>
</dbReference>
<dbReference type="Proteomes" id="UP000095709">
    <property type="component" value="Unassembled WGS sequence"/>
</dbReference>
<evidence type="ECO:0000256" key="2">
    <source>
        <dbReference type="SAM" id="SignalP"/>
    </source>
</evidence>
<name>A0A174I961_9FIRM</name>
<dbReference type="RefSeq" id="WP_055265395.1">
    <property type="nucleotide sequence ID" value="NZ_CZAL01000002.1"/>
</dbReference>
<keyword evidence="2" id="KW-0732">Signal</keyword>